<feature type="compositionally biased region" description="Acidic residues" evidence="11">
    <location>
        <begin position="535"/>
        <end position="544"/>
    </location>
</feature>
<keyword evidence="4" id="KW-0677">Repeat</keyword>
<evidence type="ECO:0000256" key="6">
    <source>
        <dbReference type="ARBA" id="ARBA00022786"/>
    </source>
</evidence>
<dbReference type="GO" id="GO:0003684">
    <property type="term" value="F:damaged DNA binding"/>
    <property type="evidence" value="ECO:0007669"/>
    <property type="project" value="InterPro"/>
</dbReference>
<evidence type="ECO:0000256" key="1">
    <source>
        <dbReference type="ARBA" id="ARBA00004123"/>
    </source>
</evidence>
<keyword evidence="6" id="KW-0833">Ubl conjugation pathway</keyword>
<feature type="compositionally biased region" description="Basic and acidic residues" evidence="11">
    <location>
        <begin position="47"/>
        <end position="56"/>
    </location>
</feature>
<evidence type="ECO:0000256" key="11">
    <source>
        <dbReference type="SAM" id="MobiDB-lite"/>
    </source>
</evidence>
<evidence type="ECO:0000256" key="3">
    <source>
        <dbReference type="ARBA" id="ARBA00022574"/>
    </source>
</evidence>
<evidence type="ECO:0000256" key="7">
    <source>
        <dbReference type="ARBA" id="ARBA00023125"/>
    </source>
</evidence>
<comment type="subcellular location">
    <subcellularLocation>
        <location evidence="1">Nucleus</location>
    </subcellularLocation>
</comment>
<sequence length="794" mass="88779">MSFPKVLIERDSDSEESSSSEEEEEEDVEEEEKEAEVENDAGEESDEGHVEEKDEPSTSTKSRKKPITISLKKVCKVCKKPGHEAGFRGATYIDCPMKPCFLCKMPGHTTMTCPHRVATEFGVAPAPFKSTHSSLEYVFERQLRCHISAIKPAFVIPNQVNCAVIRYHSRRVTCLEFHPTRNNILISGDKKGQLGVWDYGKVHERTVYENIHGCILNNMKFSPLNDETVYGASSDGTVSSTDLETGISSTLVNLNPDGWQGLCASCACIVLLEIVNAGLSLGMGWRWRRPNSWRMLYGLDMNSDKGILLAADNFGLLYMVDTRSDNVIGKPILIHKKGTKVTGLHCHPLQPDLLLSCGNDHFARIWDMRRPEAGSSIYELPHKRVVNSAYFSPQTGSKILTTSQDNRLRVWDSIFGNLDSPSREIVHSHDFNRHLTAFRAEWDPKDTSESLIVVGRYISENYNGVALHPIDFIDISTGQLVAEVMDPNITTITPVNKLHPRDDVLASGSSSGQGMSRIVLCGKGEKERKGKLEDDSGDDLDDDAYGSKSSKTKKRVEVGGSFALFMEEVEFPLIDPTRNNTSQFSMHLQYLPILDHGLDSSTNVTLAASKHKMAKQDTEGHESNRDICQPKRHNYKFSMAIPCPKSCLRNRSYCILELRRVSFSIVKISLGDIGFFFRNLGGKFRKFMVAFSSNVYLCSADQSSLNGCHYRQLLFLKVTFTGKRCGVSILIVLLTECLGHPLTMPQSSSSRERTITTVVICLFSPDLIRDVMYAFSALNNENEDLFPNESKDSD</sequence>
<evidence type="ECO:0000256" key="10">
    <source>
        <dbReference type="PROSITE-ProRule" id="PRU00221"/>
    </source>
</evidence>
<keyword evidence="3 10" id="KW-0853">WD repeat</keyword>
<gene>
    <name evidence="12" type="ORF">Scaly_0478200</name>
</gene>
<evidence type="ECO:0000256" key="9">
    <source>
        <dbReference type="ARBA" id="ARBA00023242"/>
    </source>
</evidence>
<dbReference type="PANTHER" id="PTHR15169">
    <property type="entry name" value="DAMAGE-SPECIFIC DNA BINDING PROTEIN 2"/>
    <property type="match status" value="1"/>
</dbReference>
<feature type="repeat" description="WD" evidence="10">
    <location>
        <begin position="379"/>
        <end position="412"/>
    </location>
</feature>
<dbReference type="Gene3D" id="2.130.10.10">
    <property type="entry name" value="YVTN repeat-like/Quinoprotein amine dehydrogenase"/>
    <property type="match status" value="1"/>
</dbReference>
<dbReference type="SUPFAM" id="SSF50978">
    <property type="entry name" value="WD40 repeat-like"/>
    <property type="match status" value="1"/>
</dbReference>
<name>A0AAW2SHR5_9LAMI</name>
<dbReference type="InterPro" id="IPR001680">
    <property type="entry name" value="WD40_rpt"/>
</dbReference>
<proteinExistence type="inferred from homology"/>
<dbReference type="AlphaFoldDB" id="A0AAW2SHR5"/>
<dbReference type="InterPro" id="IPR033312">
    <property type="entry name" value="DDB2"/>
</dbReference>
<keyword evidence="8" id="KW-0234">DNA repair</keyword>
<reference evidence="12" key="1">
    <citation type="submission" date="2020-06" db="EMBL/GenBank/DDBJ databases">
        <authorList>
            <person name="Li T."/>
            <person name="Hu X."/>
            <person name="Zhang T."/>
            <person name="Song X."/>
            <person name="Zhang H."/>
            <person name="Dai N."/>
            <person name="Sheng W."/>
            <person name="Hou X."/>
            <person name="Wei L."/>
        </authorList>
    </citation>
    <scope>NUCLEOTIDE SEQUENCE</scope>
    <source>
        <strain evidence="12">KEN8</strain>
        <tissue evidence="12">Leaf</tissue>
    </source>
</reference>
<dbReference type="GO" id="GO:0080008">
    <property type="term" value="C:Cul4-RING E3 ubiquitin ligase complex"/>
    <property type="evidence" value="ECO:0007669"/>
    <property type="project" value="InterPro"/>
</dbReference>
<organism evidence="12">
    <name type="scientific">Sesamum calycinum</name>
    <dbReference type="NCBI Taxonomy" id="2727403"/>
    <lineage>
        <taxon>Eukaryota</taxon>
        <taxon>Viridiplantae</taxon>
        <taxon>Streptophyta</taxon>
        <taxon>Embryophyta</taxon>
        <taxon>Tracheophyta</taxon>
        <taxon>Spermatophyta</taxon>
        <taxon>Magnoliopsida</taxon>
        <taxon>eudicotyledons</taxon>
        <taxon>Gunneridae</taxon>
        <taxon>Pentapetalae</taxon>
        <taxon>asterids</taxon>
        <taxon>lamiids</taxon>
        <taxon>Lamiales</taxon>
        <taxon>Pedaliaceae</taxon>
        <taxon>Sesamum</taxon>
    </lineage>
</organism>
<evidence type="ECO:0000313" key="12">
    <source>
        <dbReference type="EMBL" id="KAL0391211.1"/>
    </source>
</evidence>
<dbReference type="SMART" id="SM00320">
    <property type="entry name" value="WD40"/>
    <property type="match status" value="4"/>
</dbReference>
<dbReference type="Gene3D" id="4.10.60.10">
    <property type="entry name" value="Zinc finger, CCHC-type"/>
    <property type="match status" value="1"/>
</dbReference>
<dbReference type="Pfam" id="PF00400">
    <property type="entry name" value="WD40"/>
    <property type="match status" value="2"/>
</dbReference>
<protein>
    <submittedName>
        <fullName evidence="12">Protein DAMAGED DNA-BINDING 2</fullName>
    </submittedName>
</protein>
<reference evidence="12" key="2">
    <citation type="journal article" date="2024" name="Plant">
        <title>Genomic evolution and insights into agronomic trait innovations of Sesamum species.</title>
        <authorList>
            <person name="Miao H."/>
            <person name="Wang L."/>
            <person name="Qu L."/>
            <person name="Liu H."/>
            <person name="Sun Y."/>
            <person name="Le M."/>
            <person name="Wang Q."/>
            <person name="Wei S."/>
            <person name="Zheng Y."/>
            <person name="Lin W."/>
            <person name="Duan Y."/>
            <person name="Cao H."/>
            <person name="Xiong S."/>
            <person name="Wang X."/>
            <person name="Wei L."/>
            <person name="Li C."/>
            <person name="Ma Q."/>
            <person name="Ju M."/>
            <person name="Zhao R."/>
            <person name="Li G."/>
            <person name="Mu C."/>
            <person name="Tian Q."/>
            <person name="Mei H."/>
            <person name="Zhang T."/>
            <person name="Gao T."/>
            <person name="Zhang H."/>
        </authorList>
    </citation>
    <scope>NUCLEOTIDE SEQUENCE</scope>
    <source>
        <strain evidence="12">KEN8</strain>
    </source>
</reference>
<evidence type="ECO:0000256" key="4">
    <source>
        <dbReference type="ARBA" id="ARBA00022737"/>
    </source>
</evidence>
<dbReference type="PROSITE" id="PS50294">
    <property type="entry name" value="WD_REPEATS_REGION"/>
    <property type="match status" value="2"/>
</dbReference>
<feature type="repeat" description="WD" evidence="10">
    <location>
        <begin position="165"/>
        <end position="198"/>
    </location>
</feature>
<dbReference type="EMBL" id="JACGWM010000002">
    <property type="protein sequence ID" value="KAL0391211.1"/>
    <property type="molecule type" value="Genomic_DNA"/>
</dbReference>
<evidence type="ECO:0000256" key="5">
    <source>
        <dbReference type="ARBA" id="ARBA00022763"/>
    </source>
</evidence>
<comment type="caution">
    <text evidence="12">The sequence shown here is derived from an EMBL/GenBank/DDBJ whole genome shotgun (WGS) entry which is preliminary data.</text>
</comment>
<feature type="region of interest" description="Disordered" evidence="11">
    <location>
        <begin position="526"/>
        <end position="551"/>
    </location>
</feature>
<evidence type="ECO:0000256" key="8">
    <source>
        <dbReference type="ARBA" id="ARBA00023204"/>
    </source>
</evidence>
<dbReference type="PANTHER" id="PTHR15169:SF0">
    <property type="entry name" value="DNA DAMAGE-BINDING PROTEIN 2"/>
    <property type="match status" value="1"/>
</dbReference>
<keyword evidence="7 12" id="KW-0238">DNA-binding</keyword>
<dbReference type="InterPro" id="IPR015943">
    <property type="entry name" value="WD40/YVTN_repeat-like_dom_sf"/>
</dbReference>
<accession>A0AAW2SHR5</accession>
<evidence type="ECO:0000256" key="2">
    <source>
        <dbReference type="ARBA" id="ARBA00005434"/>
    </source>
</evidence>
<dbReference type="InterPro" id="IPR036322">
    <property type="entry name" value="WD40_repeat_dom_sf"/>
</dbReference>
<dbReference type="GO" id="GO:0005634">
    <property type="term" value="C:nucleus"/>
    <property type="evidence" value="ECO:0007669"/>
    <property type="project" value="UniProtKB-SubCell"/>
</dbReference>
<feature type="region of interest" description="Disordered" evidence="11">
    <location>
        <begin position="1"/>
        <end position="65"/>
    </location>
</feature>
<feature type="compositionally biased region" description="Acidic residues" evidence="11">
    <location>
        <begin position="12"/>
        <end position="46"/>
    </location>
</feature>
<dbReference type="PROSITE" id="PS50082">
    <property type="entry name" value="WD_REPEATS_2"/>
    <property type="match status" value="2"/>
</dbReference>
<dbReference type="GO" id="GO:0009411">
    <property type="term" value="P:response to UV"/>
    <property type="evidence" value="ECO:0007669"/>
    <property type="project" value="TreeGrafter"/>
</dbReference>
<comment type="similarity">
    <text evidence="2">Belongs to the WD repeat DDB2/WDR76 family.</text>
</comment>
<keyword evidence="9" id="KW-0539">Nucleus</keyword>
<keyword evidence="5" id="KW-0227">DNA damage</keyword>
<dbReference type="GO" id="GO:0006281">
    <property type="term" value="P:DNA repair"/>
    <property type="evidence" value="ECO:0007669"/>
    <property type="project" value="UniProtKB-KW"/>
</dbReference>